<comment type="caution">
    <text evidence="7">The sequence shown here is derived from an EMBL/GenBank/DDBJ whole genome shotgun (WGS) entry which is preliminary data.</text>
</comment>
<evidence type="ECO:0000313" key="7">
    <source>
        <dbReference type="EMBL" id="KAK0653261.1"/>
    </source>
</evidence>
<evidence type="ECO:0000256" key="3">
    <source>
        <dbReference type="ARBA" id="ARBA00022833"/>
    </source>
</evidence>
<reference evidence="7" key="1">
    <citation type="submission" date="2023-06" db="EMBL/GenBank/DDBJ databases">
        <title>Multi-omics analyses reveal the molecular pathogenesis toolkit of Lasiodiplodia hormozganensis, a cross-kingdom pathogen.</title>
        <authorList>
            <person name="Felix C."/>
            <person name="Meneses R."/>
            <person name="Goncalves M.F.M."/>
            <person name="Tilleman L."/>
            <person name="Duarte A.S."/>
            <person name="Jorrin-Novo J.V."/>
            <person name="Van De Peer Y."/>
            <person name="Deforce D."/>
            <person name="Van Nieuwerburgh F."/>
            <person name="Esteves A.C."/>
            <person name="Alves A."/>
        </authorList>
    </citation>
    <scope>NUCLEOTIDE SEQUENCE</scope>
    <source>
        <strain evidence="7">CBS 339.90</strain>
    </source>
</reference>
<evidence type="ECO:0000256" key="4">
    <source>
        <dbReference type="PROSITE-ProRule" id="PRU00134"/>
    </source>
</evidence>
<dbReference type="AlphaFoldDB" id="A0AA39YKL8"/>
<keyword evidence="1" id="KW-0479">Metal-binding</keyword>
<keyword evidence="2 4" id="KW-0863">Zinc-finger</keyword>
<organism evidence="7 8">
    <name type="scientific">Lasiodiplodia hormozganensis</name>
    <dbReference type="NCBI Taxonomy" id="869390"/>
    <lineage>
        <taxon>Eukaryota</taxon>
        <taxon>Fungi</taxon>
        <taxon>Dikarya</taxon>
        <taxon>Ascomycota</taxon>
        <taxon>Pezizomycotina</taxon>
        <taxon>Dothideomycetes</taxon>
        <taxon>Dothideomycetes incertae sedis</taxon>
        <taxon>Botryosphaeriales</taxon>
        <taxon>Botryosphaeriaceae</taxon>
        <taxon>Lasiodiplodia</taxon>
    </lineage>
</organism>
<feature type="region of interest" description="Disordered" evidence="5">
    <location>
        <begin position="1"/>
        <end position="30"/>
    </location>
</feature>
<evidence type="ECO:0000256" key="1">
    <source>
        <dbReference type="ARBA" id="ARBA00022723"/>
    </source>
</evidence>
<evidence type="ECO:0000256" key="2">
    <source>
        <dbReference type="ARBA" id="ARBA00022771"/>
    </source>
</evidence>
<keyword evidence="3" id="KW-0862">Zinc</keyword>
<evidence type="ECO:0000313" key="8">
    <source>
        <dbReference type="Proteomes" id="UP001175001"/>
    </source>
</evidence>
<dbReference type="InterPro" id="IPR002893">
    <property type="entry name" value="Znf_MYND"/>
</dbReference>
<dbReference type="PROSITE" id="PS01360">
    <property type="entry name" value="ZF_MYND_1"/>
    <property type="match status" value="1"/>
</dbReference>
<protein>
    <recommendedName>
        <fullName evidence="6">MYND-type domain-containing protein</fullName>
    </recommendedName>
</protein>
<dbReference type="PROSITE" id="PS50865">
    <property type="entry name" value="ZF_MYND_2"/>
    <property type="match status" value="1"/>
</dbReference>
<sequence>MNDGTDPVPMDIDNDRTPSRTLPLPPPHPHKLVPQLTVPDQAEPSTRACHKCRITEAALSRPLSHCSKCKTTLYCSRACQRADWKGHKKVCRDATTDNFASYNNDGNGNGVARDTSAAAVDPSLLDPETLPSTFLKAYLLRLYDEHRFFDDDRDRRNRPPVDTLLSIHGNPLRDYRRFLDRAEAAAGAGALALPWWYWVPAGGKSGSSKSGSRKSGSSKGSSGGDGDGGISAVRQACEDLAKHGGRDVENSTVVASLFDSKSDITSGDVVLEEEETLKTLRELAAKICGTTVVNSDEECE</sequence>
<dbReference type="EMBL" id="JAUJDW010000029">
    <property type="protein sequence ID" value="KAK0653261.1"/>
    <property type="molecule type" value="Genomic_DNA"/>
</dbReference>
<proteinExistence type="predicted"/>
<dbReference type="GO" id="GO:0008270">
    <property type="term" value="F:zinc ion binding"/>
    <property type="evidence" value="ECO:0007669"/>
    <property type="project" value="UniProtKB-KW"/>
</dbReference>
<dbReference type="SUPFAM" id="SSF144232">
    <property type="entry name" value="HIT/MYND zinc finger-like"/>
    <property type="match status" value="1"/>
</dbReference>
<feature type="compositionally biased region" description="Low complexity" evidence="5">
    <location>
        <begin position="206"/>
        <end position="220"/>
    </location>
</feature>
<dbReference type="Pfam" id="PF01753">
    <property type="entry name" value="zf-MYND"/>
    <property type="match status" value="1"/>
</dbReference>
<accession>A0AA39YKL8</accession>
<evidence type="ECO:0000259" key="6">
    <source>
        <dbReference type="PROSITE" id="PS50865"/>
    </source>
</evidence>
<keyword evidence="8" id="KW-1185">Reference proteome</keyword>
<name>A0AA39YKL8_9PEZI</name>
<evidence type="ECO:0000256" key="5">
    <source>
        <dbReference type="SAM" id="MobiDB-lite"/>
    </source>
</evidence>
<feature type="region of interest" description="Disordered" evidence="5">
    <location>
        <begin position="203"/>
        <end position="230"/>
    </location>
</feature>
<feature type="domain" description="MYND-type" evidence="6">
    <location>
        <begin position="49"/>
        <end position="91"/>
    </location>
</feature>
<dbReference type="Proteomes" id="UP001175001">
    <property type="component" value="Unassembled WGS sequence"/>
</dbReference>
<dbReference type="Gene3D" id="6.10.140.2220">
    <property type="match status" value="1"/>
</dbReference>
<gene>
    <name evidence="7" type="primary">Mss51</name>
    <name evidence="7" type="ORF">DIS24_g6239</name>
</gene>